<evidence type="ECO:0000259" key="2">
    <source>
        <dbReference type="Pfam" id="PF23387"/>
    </source>
</evidence>
<feature type="non-terminal residue" evidence="3">
    <location>
        <position position="1"/>
    </location>
</feature>
<organism evidence="3 4">
    <name type="scientific">Popillia japonica</name>
    <name type="common">Japanese beetle</name>
    <dbReference type="NCBI Taxonomy" id="7064"/>
    <lineage>
        <taxon>Eukaryota</taxon>
        <taxon>Metazoa</taxon>
        <taxon>Ecdysozoa</taxon>
        <taxon>Arthropoda</taxon>
        <taxon>Hexapoda</taxon>
        <taxon>Insecta</taxon>
        <taxon>Pterygota</taxon>
        <taxon>Neoptera</taxon>
        <taxon>Endopterygota</taxon>
        <taxon>Coleoptera</taxon>
        <taxon>Polyphaga</taxon>
        <taxon>Scarabaeiformia</taxon>
        <taxon>Scarabaeidae</taxon>
        <taxon>Rutelinae</taxon>
        <taxon>Popillia</taxon>
    </lineage>
</organism>
<dbReference type="GO" id="GO:0060271">
    <property type="term" value="P:cilium assembly"/>
    <property type="evidence" value="ECO:0007669"/>
    <property type="project" value="TreeGrafter"/>
</dbReference>
<name>A0AAW1HHA4_POPJA</name>
<protein>
    <submittedName>
        <fullName evidence="3">Uncharacterized protein</fullName>
    </submittedName>
</protein>
<evidence type="ECO:0000313" key="3">
    <source>
        <dbReference type="EMBL" id="KAK9675221.1"/>
    </source>
</evidence>
<dbReference type="EMBL" id="JASPKY010001213">
    <property type="protein sequence ID" value="KAK9675221.1"/>
    <property type="molecule type" value="Genomic_DNA"/>
</dbReference>
<keyword evidence="4" id="KW-1185">Reference proteome</keyword>
<evidence type="ECO:0000313" key="4">
    <source>
        <dbReference type="Proteomes" id="UP001458880"/>
    </source>
</evidence>
<dbReference type="InterPro" id="IPR056456">
    <property type="entry name" value="Beta-prop_IFT80_2nd"/>
</dbReference>
<dbReference type="PANTHER" id="PTHR24098:SF0">
    <property type="entry name" value="OUTER SEGMENT 5"/>
    <property type="match status" value="1"/>
</dbReference>
<dbReference type="Pfam" id="PF23335">
    <property type="entry name" value="Beta-prop_IFT80_2nd"/>
    <property type="match status" value="1"/>
</dbReference>
<feature type="domain" description="IFT80 second beta-propeller" evidence="1">
    <location>
        <begin position="2"/>
        <end position="81"/>
    </location>
</feature>
<dbReference type="AlphaFoldDB" id="A0AAW1HHA4"/>
<dbReference type="Pfam" id="PF23387">
    <property type="entry name" value="TPR_IFT80_172"/>
    <property type="match status" value="1"/>
</dbReference>
<evidence type="ECO:0000259" key="1">
    <source>
        <dbReference type="Pfam" id="PF23335"/>
    </source>
</evidence>
<dbReference type="Proteomes" id="UP001458880">
    <property type="component" value="Unassembled WGS sequence"/>
</dbReference>
<proteinExistence type="predicted"/>
<dbReference type="PANTHER" id="PTHR24098">
    <property type="entry name" value="OUTER SEGMENT 5"/>
    <property type="match status" value="1"/>
</dbReference>
<dbReference type="Gene3D" id="1.25.40.470">
    <property type="match status" value="1"/>
</dbReference>
<comment type="caution">
    <text evidence="3">The sequence shown here is derived from an EMBL/GenBank/DDBJ whole genome shotgun (WGS) entry which is preliminary data.</text>
</comment>
<dbReference type="FunFam" id="1.25.40.470:FF:000007">
    <property type="entry name" value="Intraflagellar transport 80 homolog (Chlamydomonas)"/>
    <property type="match status" value="1"/>
</dbReference>
<dbReference type="GO" id="GO:0030992">
    <property type="term" value="C:intraciliary transport particle B"/>
    <property type="evidence" value="ECO:0007669"/>
    <property type="project" value="TreeGrafter"/>
</dbReference>
<sequence>GQIQSFQWNTEENILATIQDTHLVVWYCPTGCFDPTLFRMCSLINDSLELSRNPRINDFVGNSVSIRRTDGSLLNVPISPFPALLHRYVQDNKWTDALNLCRTTNDVALWACLAILATQLNGDSLDIAEESYAAINQYDKVFYIQHLKELPTKAQQIAGAALLGGGLYNAESILIHNGMLFHAIRTNLQLYNWDRALDTALKHKTHIDTVLYMRQKYLEQLGKEETNQKFINLKNSNNIDEEKIKQRIETEMTRTINKH</sequence>
<feature type="domain" description="IFT80/172/WDR35 TPR" evidence="2">
    <location>
        <begin position="109"/>
        <end position="254"/>
    </location>
</feature>
<reference evidence="3 4" key="1">
    <citation type="journal article" date="2024" name="BMC Genomics">
        <title>De novo assembly and annotation of Popillia japonica's genome with initial clues to its potential as an invasive pest.</title>
        <authorList>
            <person name="Cucini C."/>
            <person name="Boschi S."/>
            <person name="Funari R."/>
            <person name="Cardaioli E."/>
            <person name="Iannotti N."/>
            <person name="Marturano G."/>
            <person name="Paoli F."/>
            <person name="Bruttini M."/>
            <person name="Carapelli A."/>
            <person name="Frati F."/>
            <person name="Nardi F."/>
        </authorList>
    </citation>
    <scope>NUCLEOTIDE SEQUENCE [LARGE SCALE GENOMIC DNA]</scope>
    <source>
        <strain evidence="3">DMR45628</strain>
    </source>
</reference>
<dbReference type="GO" id="GO:0005929">
    <property type="term" value="C:cilium"/>
    <property type="evidence" value="ECO:0007669"/>
    <property type="project" value="TreeGrafter"/>
</dbReference>
<gene>
    <name evidence="3" type="ORF">QE152_g40521</name>
</gene>
<accession>A0AAW1HHA4</accession>
<dbReference type="InterPro" id="IPR056157">
    <property type="entry name" value="TPR_IFT80_172_dom"/>
</dbReference>